<evidence type="ECO:0000313" key="2">
    <source>
        <dbReference type="EMBL" id="KAG8534553.1"/>
    </source>
</evidence>
<dbReference type="GO" id="GO:1903599">
    <property type="term" value="P:positive regulation of autophagy of mitochondrion"/>
    <property type="evidence" value="ECO:0007669"/>
    <property type="project" value="TreeGrafter"/>
</dbReference>
<protein>
    <recommendedName>
        <fullName evidence="1">F-box domain-containing protein</fullName>
    </recommendedName>
</protein>
<dbReference type="PANTHER" id="PTHR15537:SF2">
    <property type="entry name" value="F-BOX ONLY PROTEIN 7"/>
    <property type="match status" value="1"/>
</dbReference>
<dbReference type="SUPFAM" id="SSF81383">
    <property type="entry name" value="F-box domain"/>
    <property type="match status" value="1"/>
</dbReference>
<dbReference type="InterPro" id="IPR001810">
    <property type="entry name" value="F-box_dom"/>
</dbReference>
<dbReference type="GO" id="GO:0019901">
    <property type="term" value="F:protein kinase binding"/>
    <property type="evidence" value="ECO:0007669"/>
    <property type="project" value="InterPro"/>
</dbReference>
<dbReference type="AlphaFoldDB" id="A0AAV6YL29"/>
<dbReference type="CDD" id="cd22087">
    <property type="entry name" value="F-box_FBXO7"/>
    <property type="match status" value="1"/>
</dbReference>
<dbReference type="Gene3D" id="1.20.1280.50">
    <property type="match status" value="1"/>
</dbReference>
<evidence type="ECO:0000259" key="1">
    <source>
        <dbReference type="PROSITE" id="PS50181"/>
    </source>
</evidence>
<evidence type="ECO:0000313" key="3">
    <source>
        <dbReference type="Proteomes" id="UP000824782"/>
    </source>
</evidence>
<dbReference type="Gene3D" id="3.40.1000.30">
    <property type="match status" value="1"/>
</dbReference>
<comment type="caution">
    <text evidence="2">The sequence shown here is derived from an EMBL/GenBank/DDBJ whole genome shotgun (WGS) entry which is preliminary data.</text>
</comment>
<accession>A0AAV6YL29</accession>
<dbReference type="PANTHER" id="PTHR15537">
    <property type="entry name" value="F-BOX ONLY PROTEIN 7"/>
    <property type="match status" value="1"/>
</dbReference>
<dbReference type="Proteomes" id="UP000824782">
    <property type="component" value="Unassembled WGS sequence"/>
</dbReference>
<dbReference type="EMBL" id="WNYA01100340">
    <property type="protein sequence ID" value="KAG8534553.1"/>
    <property type="molecule type" value="Genomic_DNA"/>
</dbReference>
<proteinExistence type="predicted"/>
<feature type="non-terminal residue" evidence="2">
    <location>
        <position position="1"/>
    </location>
</feature>
<keyword evidence="3" id="KW-1185">Reference proteome</keyword>
<feature type="non-terminal residue" evidence="2">
    <location>
        <position position="91"/>
    </location>
</feature>
<feature type="domain" description="F-box" evidence="1">
    <location>
        <begin position="39"/>
        <end position="85"/>
    </location>
</feature>
<sequence length="91" mass="10483">DSAVSLVYRDLQKFSRLFKDQLIYPLLAATRQALDLPDVFGLVVLPPELKLRIFRLLGVRSILSLGATCRSLQADTEDPALWRFLYTRDFR</sequence>
<organism evidence="2 3">
    <name type="scientific">Engystomops pustulosus</name>
    <name type="common">Tungara frog</name>
    <name type="synonym">Physalaemus pustulosus</name>
    <dbReference type="NCBI Taxonomy" id="76066"/>
    <lineage>
        <taxon>Eukaryota</taxon>
        <taxon>Metazoa</taxon>
        <taxon>Chordata</taxon>
        <taxon>Craniata</taxon>
        <taxon>Vertebrata</taxon>
        <taxon>Euteleostomi</taxon>
        <taxon>Amphibia</taxon>
        <taxon>Batrachia</taxon>
        <taxon>Anura</taxon>
        <taxon>Neobatrachia</taxon>
        <taxon>Hyloidea</taxon>
        <taxon>Leptodactylidae</taxon>
        <taxon>Leiuperinae</taxon>
        <taxon>Engystomops</taxon>
    </lineage>
</organism>
<dbReference type="InterPro" id="IPR036047">
    <property type="entry name" value="F-box-like_dom_sf"/>
</dbReference>
<gene>
    <name evidence="2" type="ORF">GDO81_019154</name>
</gene>
<dbReference type="InterPro" id="IPR047118">
    <property type="entry name" value="Fbxo7"/>
</dbReference>
<dbReference type="PROSITE" id="PS50181">
    <property type="entry name" value="FBOX"/>
    <property type="match status" value="1"/>
</dbReference>
<reference evidence="2" key="1">
    <citation type="thesis" date="2020" institute="ProQuest LLC" country="789 East Eisenhower Parkway, Ann Arbor, MI, USA">
        <title>Comparative Genomics and Chromosome Evolution.</title>
        <authorList>
            <person name="Mudd A.B."/>
        </authorList>
    </citation>
    <scope>NUCLEOTIDE SEQUENCE</scope>
    <source>
        <strain evidence="2">237g6f4</strain>
        <tissue evidence="2">Blood</tissue>
    </source>
</reference>
<name>A0AAV6YL29_ENGPU</name>
<dbReference type="Pfam" id="PF12937">
    <property type="entry name" value="F-box-like"/>
    <property type="match status" value="1"/>
</dbReference>